<evidence type="ECO:0000256" key="1">
    <source>
        <dbReference type="SAM" id="MobiDB-lite"/>
    </source>
</evidence>
<dbReference type="Proteomes" id="UP000323142">
    <property type="component" value="Unassembled WGS sequence"/>
</dbReference>
<sequence length="869" mass="92824">MNSHATPLLDAALSYAGAGIPVFPVALDKTPLHKRGFHIAETEPSAVRALFGAPGAAGVGIPMGPLSGVWSLDIDREKIDPTTGGVIPAGEQTLAALVERHGSLPATIEQRTGGGGRQLLFKWSGERIRSRARDLGPGLDTRGVREDGTPAGYIVVPPSRHLSGGFYTWLSSTTDFSKAASAPLWLVFLCTFNKRVREALAGLGITGPDGFSGLPPSDWPDQAARLLADANRERAGQKRNGFAFEAEGSARERYALVAIDGELEKLSGTMPGAQDETMNATAFSVWCLIKSAGLEARSGEIRAAYLDACRSLPNGAGKRPWTKQDFLAKWERAQRDSRPRDLSHVGQAKREGFGPNGTSGTRPVDEDDNRAQSRREAPRSVDWGPADLSLLGSGRRAAPPFPLEALGPFWAEWSTQRAHAASAPVDYVATALLTSAGALIANVRWPVAGAGWSEPPVLWMAEVGPPGASKSPAIDAVLRIVGHAEDRLAAGFEAALRDHETKCEVAKVKFEAWKAEIALADKNGVPPPPKPDDAGTPEAPVRPRVRVGDATTEKLAVLAAGLPRGLLLVRDELSGWFGSFNRYNGGGADRAFGLEAYGGRSFTVDRMKNPEPIRIRHLSVGVLGGVQPDKVSVITDGPDDGMASRLLWSWPDDAPVFRLARDRGDDRAAQEAFGRLADLPMGSDDMGRPEPIRLPLERAAEDALEEFARDAQADAANAAGLYAGALGKARGHVLRLSCILEHLWWAAGATDREPREISARAVMEAAGLMEAYFLPMAARALGDAAIPEAERHAMALARQLRRDGHPTFNARTVGRTMGTALRDPAKMKAACDALVEAGLIRRVIKPVGTNGRPPLDFEVNPLVLRRAAA</sequence>
<keyword evidence="4" id="KW-1185">Reference proteome</keyword>
<proteinExistence type="predicted"/>
<dbReference type="AlphaFoldDB" id="A0A5B2VSG9"/>
<dbReference type="EMBL" id="VUOA01000009">
    <property type="protein sequence ID" value="KAA2241157.1"/>
    <property type="molecule type" value="Genomic_DNA"/>
</dbReference>
<gene>
    <name evidence="3" type="ORF">F0L46_04995</name>
</gene>
<reference evidence="3 4" key="2">
    <citation type="submission" date="2019-09" db="EMBL/GenBank/DDBJ databases">
        <authorList>
            <person name="Jin C."/>
        </authorList>
    </citation>
    <scope>NUCLEOTIDE SEQUENCE [LARGE SCALE GENOMIC DNA]</scope>
    <source>
        <strain evidence="3 4">BN140002</strain>
    </source>
</reference>
<dbReference type="SMART" id="SM00943">
    <property type="entry name" value="Prim-Pol"/>
    <property type="match status" value="1"/>
</dbReference>
<dbReference type="Pfam" id="PF09250">
    <property type="entry name" value="Prim-Pol"/>
    <property type="match status" value="1"/>
</dbReference>
<feature type="region of interest" description="Disordered" evidence="1">
    <location>
        <begin position="521"/>
        <end position="542"/>
    </location>
</feature>
<dbReference type="InterPro" id="IPR025048">
    <property type="entry name" value="DUF3987"/>
</dbReference>
<accession>A0A5B2VSG9</accession>
<organism evidence="3 4">
    <name type="scientific">Salinarimonas soli</name>
    <dbReference type="NCBI Taxonomy" id="1638099"/>
    <lineage>
        <taxon>Bacteria</taxon>
        <taxon>Pseudomonadati</taxon>
        <taxon>Pseudomonadota</taxon>
        <taxon>Alphaproteobacteria</taxon>
        <taxon>Hyphomicrobiales</taxon>
        <taxon>Salinarimonadaceae</taxon>
        <taxon>Salinarimonas</taxon>
    </lineage>
</organism>
<reference evidence="3 4" key="1">
    <citation type="submission" date="2019-09" db="EMBL/GenBank/DDBJ databases">
        <title>Salinarimonas rosea gen. nov., sp. nov., a new member of the a-2 subgroup of the Proteobacteria.</title>
        <authorList>
            <person name="Liu J."/>
        </authorList>
    </citation>
    <scope>NUCLEOTIDE SEQUENCE [LARGE SCALE GENOMIC DNA]</scope>
    <source>
        <strain evidence="3 4">BN140002</strain>
    </source>
</reference>
<feature type="region of interest" description="Disordered" evidence="1">
    <location>
        <begin position="332"/>
        <end position="382"/>
    </location>
</feature>
<dbReference type="CDD" id="cd04859">
    <property type="entry name" value="Prim_Pol"/>
    <property type="match status" value="1"/>
</dbReference>
<feature type="domain" description="DNA primase/polymerase bifunctional N-terminal" evidence="2">
    <location>
        <begin position="12"/>
        <end position="186"/>
    </location>
</feature>
<dbReference type="SUPFAM" id="SSF56747">
    <property type="entry name" value="Prim-pol domain"/>
    <property type="match status" value="1"/>
</dbReference>
<dbReference type="OrthoDB" id="5453446at2"/>
<feature type="compositionally biased region" description="Basic and acidic residues" evidence="1">
    <location>
        <begin position="369"/>
        <end position="379"/>
    </location>
</feature>
<name>A0A5B2VSG9_9HYPH</name>
<dbReference type="RefSeq" id="WP_149815938.1">
    <property type="nucleotide sequence ID" value="NZ_VUOA01000009.1"/>
</dbReference>
<feature type="compositionally biased region" description="Basic and acidic residues" evidence="1">
    <location>
        <begin position="332"/>
        <end position="352"/>
    </location>
</feature>
<dbReference type="InterPro" id="IPR015330">
    <property type="entry name" value="DNA_primase/pol_bifunc_N"/>
</dbReference>
<evidence type="ECO:0000259" key="2">
    <source>
        <dbReference type="SMART" id="SM00943"/>
    </source>
</evidence>
<protein>
    <submittedName>
        <fullName evidence="3">DUF3987 domain-containing protein</fullName>
    </submittedName>
</protein>
<evidence type="ECO:0000313" key="3">
    <source>
        <dbReference type="EMBL" id="KAA2241157.1"/>
    </source>
</evidence>
<evidence type="ECO:0000313" key="4">
    <source>
        <dbReference type="Proteomes" id="UP000323142"/>
    </source>
</evidence>
<comment type="caution">
    <text evidence="3">The sequence shown here is derived from an EMBL/GenBank/DDBJ whole genome shotgun (WGS) entry which is preliminary data.</text>
</comment>
<dbReference type="Pfam" id="PF13148">
    <property type="entry name" value="DUF3987"/>
    <property type="match status" value="1"/>
</dbReference>